<evidence type="ECO:0000313" key="3">
    <source>
        <dbReference type="Proteomes" id="UP001219567"/>
    </source>
</evidence>
<protein>
    <submittedName>
        <fullName evidence="2">Uncharacterized protein</fullName>
    </submittedName>
</protein>
<dbReference type="AlphaFoldDB" id="A0AAJ5YQQ2"/>
<feature type="compositionally biased region" description="Low complexity" evidence="1">
    <location>
        <begin position="161"/>
        <end position="173"/>
    </location>
</feature>
<dbReference type="Proteomes" id="UP001219567">
    <property type="component" value="Chromosome 1"/>
</dbReference>
<feature type="compositionally biased region" description="Polar residues" evidence="1">
    <location>
        <begin position="479"/>
        <end position="498"/>
    </location>
</feature>
<proteinExistence type="predicted"/>
<organism evidence="2 3">
    <name type="scientific">Malassezia yamatoensis</name>
    <dbReference type="NCBI Taxonomy" id="253288"/>
    <lineage>
        <taxon>Eukaryota</taxon>
        <taxon>Fungi</taxon>
        <taxon>Dikarya</taxon>
        <taxon>Basidiomycota</taxon>
        <taxon>Ustilaginomycotina</taxon>
        <taxon>Malasseziomycetes</taxon>
        <taxon>Malasseziales</taxon>
        <taxon>Malasseziaceae</taxon>
        <taxon>Malassezia</taxon>
    </lineage>
</organism>
<keyword evidence="3" id="KW-1185">Reference proteome</keyword>
<feature type="compositionally biased region" description="Polar residues" evidence="1">
    <location>
        <begin position="125"/>
        <end position="146"/>
    </location>
</feature>
<accession>A0AAJ5YQQ2</accession>
<feature type="compositionally biased region" description="Acidic residues" evidence="1">
    <location>
        <begin position="183"/>
        <end position="197"/>
    </location>
</feature>
<feature type="region of interest" description="Disordered" evidence="1">
    <location>
        <begin position="432"/>
        <end position="577"/>
    </location>
</feature>
<dbReference type="GO" id="GO:0006511">
    <property type="term" value="P:ubiquitin-dependent protein catabolic process"/>
    <property type="evidence" value="ECO:0007669"/>
    <property type="project" value="TreeGrafter"/>
</dbReference>
<dbReference type="PANTHER" id="PTHR47442">
    <property type="entry name" value="MYND-TYPE ZINC FINGER PROTEIN MUB1"/>
    <property type="match status" value="1"/>
</dbReference>
<feature type="region of interest" description="Disordered" evidence="1">
    <location>
        <begin position="125"/>
        <end position="284"/>
    </location>
</feature>
<dbReference type="GO" id="GO:1990304">
    <property type="term" value="C:MUB1-RAD6-UBR2 ubiquitin ligase complex"/>
    <property type="evidence" value="ECO:0007669"/>
    <property type="project" value="TreeGrafter"/>
</dbReference>
<evidence type="ECO:0000256" key="1">
    <source>
        <dbReference type="SAM" id="MobiDB-lite"/>
    </source>
</evidence>
<gene>
    <name evidence="2" type="ORF">MYAM1_001097</name>
</gene>
<feature type="compositionally biased region" description="Polar residues" evidence="1">
    <location>
        <begin position="258"/>
        <end position="279"/>
    </location>
</feature>
<sequence length="752" mass="83065">MVTLDGGLERLIHILRTSPRRIPNQARNSNIYNDLQMNWKWSLAFQCVVNIGVRGSEAIRTRVVESGIAPIIVRILESFLLAADAQKYEKVVMSHDDQLGSHRALYPDDAQQHPRESLEIASQTYTNTDSLQRSTQMEVESVASMSQDHETESDSVQAEGSSTSSCHTSSQSHAHLSVIASESTEDTEMTTEEDSNEEYAKQDALSTTPRPPARTMDVSHTTESSFTSPPPSSQADMLDAGRTPRAQSTRMHTGAASVGNTVTSNPSVTNITDTSTPTRPHTPLLVPSQLYREEEVLMSLQLLAYLSKYPHVRLFFHNADVRDDMLFCPDWPEECMPNRSWEPSDPVKHNVFSVAERFTLRSSRSNGSISTLTAFFPRLGHEIQYWAGVVMRNACRKDESRGGIRQCANMLCGWQMGHRFWCSARDDAEGREWKKKESSTAASHPDPSQQTTQPPAPEPQTNYAPMADGHTMHMPTPAMTETSEFPTSADTQRANRQPSFPPHRSQHYSNPLGRHHVPTTFTRQDSFSVPQMRGVSAASVETMDPDMSESAPETAPTSGTSSPSIAPRVGAPFPVSSLPPPIIAGSLHVHEGDPTTTTVREHEVQDVQEHGALEAIAAAWPAPGHSPGPSPQQHASTADFDLGIRMPTSPTHLHSNNSHHFNPRSRHESSDERNDNYAYGARRVSALTSWNVARQLSLQNHHRSVRAVSSGLLHNNNASDSEVVNMDDGVSDEATFSTPDLRWGEVNNARME</sequence>
<feature type="compositionally biased region" description="Polar residues" evidence="1">
    <location>
        <begin position="519"/>
        <end position="529"/>
    </location>
</feature>
<feature type="region of interest" description="Disordered" evidence="1">
    <location>
        <begin position="642"/>
        <end position="673"/>
    </location>
</feature>
<dbReference type="GO" id="GO:0007163">
    <property type="term" value="P:establishment or maintenance of cell polarity"/>
    <property type="evidence" value="ECO:0007669"/>
    <property type="project" value="TreeGrafter"/>
</dbReference>
<feature type="compositionally biased region" description="Polar residues" evidence="1">
    <location>
        <begin position="648"/>
        <end position="660"/>
    </location>
</feature>
<dbReference type="InterPro" id="IPR051664">
    <property type="entry name" value="MYND-type_zinc_finger"/>
</dbReference>
<reference evidence="2 3" key="1">
    <citation type="submission" date="2023-03" db="EMBL/GenBank/DDBJ databases">
        <title>Mating type loci evolution in Malassezia.</title>
        <authorList>
            <person name="Coelho M.A."/>
        </authorList>
    </citation>
    <scope>NUCLEOTIDE SEQUENCE [LARGE SCALE GENOMIC DNA]</scope>
    <source>
        <strain evidence="2 3">CBS 9725</strain>
    </source>
</reference>
<dbReference type="PANTHER" id="PTHR47442:SF1">
    <property type="entry name" value="MYND-TYPE ZINC FINGER PROTEIN MUB1"/>
    <property type="match status" value="1"/>
</dbReference>
<evidence type="ECO:0000313" key="2">
    <source>
        <dbReference type="EMBL" id="WFC98370.1"/>
    </source>
</evidence>
<feature type="compositionally biased region" description="Polar residues" evidence="1">
    <location>
        <begin position="555"/>
        <end position="564"/>
    </location>
</feature>
<dbReference type="EMBL" id="CP119943">
    <property type="protein sequence ID" value="WFC98370.1"/>
    <property type="molecule type" value="Genomic_DNA"/>
</dbReference>
<name>A0AAJ5YQQ2_9BASI</name>